<accession>A0A923IXM9</accession>
<protein>
    <submittedName>
        <fullName evidence="3">Low temperature requirement protein LtrA</fullName>
    </submittedName>
</protein>
<evidence type="ECO:0000256" key="1">
    <source>
        <dbReference type="SAM" id="MobiDB-lite"/>
    </source>
</evidence>
<feature type="transmembrane region" description="Helical" evidence="2">
    <location>
        <begin position="62"/>
        <end position="84"/>
    </location>
</feature>
<dbReference type="EMBL" id="JACHMK010000001">
    <property type="protein sequence ID" value="MBB6335227.1"/>
    <property type="molecule type" value="Genomic_DNA"/>
</dbReference>
<gene>
    <name evidence="3" type="ORF">HD592_001792</name>
</gene>
<keyword evidence="2" id="KW-0472">Membrane</keyword>
<dbReference type="PANTHER" id="PTHR36840">
    <property type="entry name" value="BLL5714 PROTEIN"/>
    <property type="match status" value="1"/>
</dbReference>
<evidence type="ECO:0000256" key="2">
    <source>
        <dbReference type="SAM" id="Phobius"/>
    </source>
</evidence>
<evidence type="ECO:0000313" key="3">
    <source>
        <dbReference type="EMBL" id="MBB6335227.1"/>
    </source>
</evidence>
<feature type="transmembrane region" description="Helical" evidence="2">
    <location>
        <begin position="91"/>
        <end position="111"/>
    </location>
</feature>
<name>A0A923IXM9_9ACTO</name>
<keyword evidence="2" id="KW-1133">Transmembrane helix</keyword>
<feature type="region of interest" description="Disordered" evidence="1">
    <location>
        <begin position="1"/>
        <end position="21"/>
    </location>
</feature>
<comment type="caution">
    <text evidence="3">The sequence shown here is derived from an EMBL/GenBank/DDBJ whole genome shotgun (WGS) entry which is preliminary data.</text>
</comment>
<organism evidence="3 4">
    <name type="scientific">Schaalia hyovaginalis</name>
    <dbReference type="NCBI Taxonomy" id="29316"/>
    <lineage>
        <taxon>Bacteria</taxon>
        <taxon>Bacillati</taxon>
        <taxon>Actinomycetota</taxon>
        <taxon>Actinomycetes</taxon>
        <taxon>Actinomycetales</taxon>
        <taxon>Actinomycetaceae</taxon>
        <taxon>Schaalia</taxon>
    </lineage>
</organism>
<sequence length="207" mass="22759">MRRRRWPAPDPATPAGTGDDLWGPREATAVETFFDLVYVFAISQLAEHLSAHLGWEGAAQTLLLLIAVFTIWSFTTIESTMILARTQRSQWVILAVMVLGLVMNSSITGAFTGSPWSFVIPMLMIQVGRSFATSRVDVVPVLRLHCYAMIMSFASTSPTWSSAAGCSSSSASERRSSARERDSRSRPRAPATSSRPWRRWAQSSACG</sequence>
<dbReference type="Proteomes" id="UP000617426">
    <property type="component" value="Unassembled WGS sequence"/>
</dbReference>
<dbReference type="AlphaFoldDB" id="A0A923IXM9"/>
<dbReference type="InterPro" id="IPR010640">
    <property type="entry name" value="Low_temperature_requirement_A"/>
</dbReference>
<feature type="region of interest" description="Disordered" evidence="1">
    <location>
        <begin position="158"/>
        <end position="207"/>
    </location>
</feature>
<feature type="compositionally biased region" description="Basic and acidic residues" evidence="1">
    <location>
        <begin position="172"/>
        <end position="185"/>
    </location>
</feature>
<reference evidence="3" key="1">
    <citation type="submission" date="2020-08" db="EMBL/GenBank/DDBJ databases">
        <title>Sequencing the genomes of 1000 actinobacteria strains.</title>
        <authorList>
            <person name="Klenk H.-P."/>
        </authorList>
    </citation>
    <scope>NUCLEOTIDE SEQUENCE</scope>
    <source>
        <strain evidence="3">DSM 10695</strain>
    </source>
</reference>
<dbReference type="Pfam" id="PF06772">
    <property type="entry name" value="LtrA"/>
    <property type="match status" value="1"/>
</dbReference>
<evidence type="ECO:0000313" key="4">
    <source>
        <dbReference type="Proteomes" id="UP000617426"/>
    </source>
</evidence>
<feature type="compositionally biased region" description="Low complexity" evidence="1">
    <location>
        <begin position="158"/>
        <end position="171"/>
    </location>
</feature>
<dbReference type="PANTHER" id="PTHR36840:SF1">
    <property type="entry name" value="BLL5714 PROTEIN"/>
    <property type="match status" value="1"/>
</dbReference>
<proteinExistence type="predicted"/>
<keyword evidence="2" id="KW-0812">Transmembrane</keyword>
<keyword evidence="4" id="KW-1185">Reference proteome</keyword>